<keyword evidence="2" id="KW-0479">Metal-binding</keyword>
<keyword evidence="4" id="KW-0560">Oxidoreductase</keyword>
<keyword evidence="8" id="KW-1185">Reference proteome</keyword>
<dbReference type="GO" id="GO:0005737">
    <property type="term" value="C:cytoplasm"/>
    <property type="evidence" value="ECO:0007669"/>
    <property type="project" value="TreeGrafter"/>
</dbReference>
<dbReference type="Pfam" id="PF02668">
    <property type="entry name" value="TauD"/>
    <property type="match status" value="1"/>
</dbReference>
<dbReference type="InterPro" id="IPR003819">
    <property type="entry name" value="TauD/TfdA-like"/>
</dbReference>
<gene>
    <name evidence="7" type="ORF">LENED_001609</name>
</gene>
<accession>A0A1Q3DYN7</accession>
<dbReference type="GO" id="GO:0016706">
    <property type="term" value="F:2-oxoglutarate-dependent dioxygenase activity"/>
    <property type="evidence" value="ECO:0007669"/>
    <property type="project" value="TreeGrafter"/>
</dbReference>
<dbReference type="Gene3D" id="3.60.130.10">
    <property type="entry name" value="Clavaminate synthase-like"/>
    <property type="match status" value="1"/>
</dbReference>
<reference evidence="7 8" key="2">
    <citation type="submission" date="2017-02" db="EMBL/GenBank/DDBJ databases">
        <title>A genome survey and senescence transcriptome analysis in Lentinula edodes.</title>
        <authorList>
            <person name="Sakamoto Y."/>
            <person name="Nakade K."/>
            <person name="Sato S."/>
            <person name="Yoshida Y."/>
            <person name="Miyazaki K."/>
            <person name="Natsume S."/>
            <person name="Konno N."/>
        </authorList>
    </citation>
    <scope>NUCLEOTIDE SEQUENCE [LARGE SCALE GENOMIC DNA]</scope>
    <source>
        <strain evidence="7 8">NBRC 111202</strain>
    </source>
</reference>
<proteinExistence type="inferred from homology"/>
<feature type="domain" description="TauD/TfdA-like" evidence="6">
    <location>
        <begin position="165"/>
        <end position="435"/>
    </location>
</feature>
<organism evidence="7 8">
    <name type="scientific">Lentinula edodes</name>
    <name type="common">Shiitake mushroom</name>
    <name type="synonym">Lentinus edodes</name>
    <dbReference type="NCBI Taxonomy" id="5353"/>
    <lineage>
        <taxon>Eukaryota</taxon>
        <taxon>Fungi</taxon>
        <taxon>Dikarya</taxon>
        <taxon>Basidiomycota</taxon>
        <taxon>Agaricomycotina</taxon>
        <taxon>Agaricomycetes</taxon>
        <taxon>Agaricomycetidae</taxon>
        <taxon>Agaricales</taxon>
        <taxon>Marasmiineae</taxon>
        <taxon>Omphalotaceae</taxon>
        <taxon>Lentinula</taxon>
    </lineage>
</organism>
<comment type="similarity">
    <text evidence="1">Belongs to the TfdA dioxygenase family.</text>
</comment>
<dbReference type="Proteomes" id="UP000188533">
    <property type="component" value="Unassembled WGS sequence"/>
</dbReference>
<evidence type="ECO:0000256" key="1">
    <source>
        <dbReference type="ARBA" id="ARBA00005896"/>
    </source>
</evidence>
<name>A0A1Q3DYN7_LENED</name>
<evidence type="ECO:0000256" key="5">
    <source>
        <dbReference type="ARBA" id="ARBA00023004"/>
    </source>
</evidence>
<evidence type="ECO:0000259" key="6">
    <source>
        <dbReference type="Pfam" id="PF02668"/>
    </source>
</evidence>
<dbReference type="PANTHER" id="PTHR30468:SF1">
    <property type="entry name" value="ALPHA-KETOGLUTARATE-DEPENDENT SULFONATE DIOXYGENASE"/>
    <property type="match status" value="1"/>
</dbReference>
<dbReference type="PANTHER" id="PTHR30468">
    <property type="entry name" value="ALPHA-KETOGLUTARATE-DEPENDENT SULFONATE DIOXYGENASE"/>
    <property type="match status" value="1"/>
</dbReference>
<keyword evidence="5" id="KW-0408">Iron</keyword>
<evidence type="ECO:0000256" key="2">
    <source>
        <dbReference type="ARBA" id="ARBA00022723"/>
    </source>
</evidence>
<comment type="caution">
    <text evidence="7">The sequence shown here is derived from an EMBL/GenBank/DDBJ whole genome shotgun (WGS) entry which is preliminary data.</text>
</comment>
<evidence type="ECO:0000256" key="4">
    <source>
        <dbReference type="ARBA" id="ARBA00023002"/>
    </source>
</evidence>
<dbReference type="STRING" id="5353.A0A1Q3DYN7"/>
<dbReference type="SUPFAM" id="SSF51197">
    <property type="entry name" value="Clavaminate synthase-like"/>
    <property type="match status" value="1"/>
</dbReference>
<dbReference type="GO" id="GO:0046872">
    <property type="term" value="F:metal ion binding"/>
    <property type="evidence" value="ECO:0007669"/>
    <property type="project" value="UniProtKB-KW"/>
</dbReference>
<sequence length="445" mass="50734">MFRFMQWSLNDYETKVGTFDGTYVDRLGNWLINTALFEQAWYTVCSGPVKWWISQQLCSYTVGAWTIFIFVEGKHRQIKYAWMYMLLGQLVAISEITMAPSVAELKGEELPNPTAGLKAKLSYPFYYPYFDVSEKFPPTQLFEHTDAGANADPAKPNLLTPNTTTRNISPYIGTEITGVQISQLGKEGLDELALFAAERKVLLFRDQDFKDIGPERQIAIARHFGPIQRHPTSGNVKGYPEFHVVYRDPEHDIFREYRGRDQVSGVSWHSDISYEKQPPSTTFFFILDQPGVGGDTLFLSQVEAYRRLSPEFQKRLEGLRAVHSAVYQAEFSERRGGPVRREPVETEHPLVRKHPVTGEKALYVNQGFTRRIVGFKKEESDLILNFLFDHIAKGADFQIRATYAPGTVVVWDNRVTAHSATVDFENTILRHAVRLTPQAEVPIPA</sequence>
<dbReference type="AlphaFoldDB" id="A0A1Q3DYN7"/>
<evidence type="ECO:0000313" key="7">
    <source>
        <dbReference type="EMBL" id="GAW00115.1"/>
    </source>
</evidence>
<reference evidence="7 8" key="1">
    <citation type="submission" date="2016-08" db="EMBL/GenBank/DDBJ databases">
        <authorList>
            <consortium name="Lentinula edodes genome sequencing consortium"/>
            <person name="Sakamoto Y."/>
            <person name="Nakade K."/>
            <person name="Sato S."/>
            <person name="Yoshida Y."/>
            <person name="Miyazaki K."/>
            <person name="Natsume S."/>
            <person name="Konno N."/>
        </authorList>
    </citation>
    <scope>NUCLEOTIDE SEQUENCE [LARGE SCALE GENOMIC DNA]</scope>
    <source>
        <strain evidence="7 8">NBRC 111202</strain>
    </source>
</reference>
<evidence type="ECO:0000313" key="8">
    <source>
        <dbReference type="Proteomes" id="UP000188533"/>
    </source>
</evidence>
<protein>
    <submittedName>
        <fullName evidence="7">Alpha-ketoglutarate-dependent taurine dioxygenase</fullName>
    </submittedName>
</protein>
<evidence type="ECO:0000256" key="3">
    <source>
        <dbReference type="ARBA" id="ARBA00022964"/>
    </source>
</evidence>
<dbReference type="InterPro" id="IPR042098">
    <property type="entry name" value="TauD-like_sf"/>
</dbReference>
<dbReference type="InterPro" id="IPR051323">
    <property type="entry name" value="AtsK-like"/>
</dbReference>
<keyword evidence="3 7" id="KW-0223">Dioxygenase</keyword>
<dbReference type="EMBL" id="BDGU01000025">
    <property type="protein sequence ID" value="GAW00115.1"/>
    <property type="molecule type" value="Genomic_DNA"/>
</dbReference>
<dbReference type="FunFam" id="3.60.130.10:FF:000003">
    <property type="entry name" value="Alpha-ketoglutarate-dependent taurine dioxygenase"/>
    <property type="match status" value="1"/>
</dbReference>